<feature type="compositionally biased region" description="Polar residues" evidence="1">
    <location>
        <begin position="1"/>
        <end position="19"/>
    </location>
</feature>
<organism evidence="2 3">
    <name type="scientific">Tenuibacillus multivorans</name>
    <dbReference type="NCBI Taxonomy" id="237069"/>
    <lineage>
        <taxon>Bacteria</taxon>
        <taxon>Bacillati</taxon>
        <taxon>Bacillota</taxon>
        <taxon>Bacilli</taxon>
        <taxon>Bacillales</taxon>
        <taxon>Bacillaceae</taxon>
        <taxon>Tenuibacillus</taxon>
    </lineage>
</organism>
<feature type="region of interest" description="Disordered" evidence="1">
    <location>
        <begin position="1"/>
        <end position="23"/>
    </location>
</feature>
<evidence type="ECO:0000313" key="3">
    <source>
        <dbReference type="Proteomes" id="UP000199334"/>
    </source>
</evidence>
<keyword evidence="3" id="KW-1185">Reference proteome</keyword>
<dbReference type="Proteomes" id="UP000199334">
    <property type="component" value="Unassembled WGS sequence"/>
</dbReference>
<evidence type="ECO:0000256" key="1">
    <source>
        <dbReference type="SAM" id="MobiDB-lite"/>
    </source>
</evidence>
<name>A0A1H0E004_9BACI</name>
<reference evidence="2 3" key="1">
    <citation type="submission" date="2016-10" db="EMBL/GenBank/DDBJ databases">
        <authorList>
            <person name="de Groot N.N."/>
        </authorList>
    </citation>
    <scope>NUCLEOTIDE SEQUENCE [LARGE SCALE GENOMIC DNA]</scope>
    <source>
        <strain evidence="2 3">CGMCC 1.3442</strain>
    </source>
</reference>
<sequence>MKSNNQNRKFDFTQSSPSNKKFRHDYSMSDELKSEFFMNVMLQFQRQTAISYLSSH</sequence>
<evidence type="ECO:0000313" key="2">
    <source>
        <dbReference type="EMBL" id="SDN75571.1"/>
    </source>
</evidence>
<protein>
    <submittedName>
        <fullName evidence="2">Uncharacterized protein</fullName>
    </submittedName>
</protein>
<accession>A0A1H0E004</accession>
<proteinExistence type="predicted"/>
<dbReference type="AlphaFoldDB" id="A0A1H0E004"/>
<dbReference type="STRING" id="237069.SAMN05216498_3005"/>
<dbReference type="EMBL" id="FNIG01000008">
    <property type="protein sequence ID" value="SDN75571.1"/>
    <property type="molecule type" value="Genomic_DNA"/>
</dbReference>
<gene>
    <name evidence="2" type="ORF">SAMN05216498_3005</name>
</gene>